<dbReference type="Proteomes" id="UP001284601">
    <property type="component" value="Unassembled WGS sequence"/>
</dbReference>
<evidence type="ECO:0008006" key="4">
    <source>
        <dbReference type="Google" id="ProtNLM"/>
    </source>
</evidence>
<gene>
    <name evidence="2" type="ORF">R7226_01460</name>
</gene>
<evidence type="ECO:0000256" key="1">
    <source>
        <dbReference type="SAM" id="MobiDB-lite"/>
    </source>
</evidence>
<name>A0ABU4HKA6_9ACTN</name>
<feature type="compositionally biased region" description="Basic and acidic residues" evidence="1">
    <location>
        <begin position="1"/>
        <end position="10"/>
    </location>
</feature>
<dbReference type="Gene3D" id="3.40.50.300">
    <property type="entry name" value="P-loop containing nucleotide triphosphate hydrolases"/>
    <property type="match status" value="1"/>
</dbReference>
<reference evidence="2 3" key="2">
    <citation type="submission" date="2023-10" db="EMBL/GenBank/DDBJ databases">
        <authorList>
            <person name="Han X.F."/>
        </authorList>
    </citation>
    <scope>NUCLEOTIDE SEQUENCE [LARGE SCALE GENOMIC DNA]</scope>
    <source>
        <strain evidence="2 3">KCTC 39840</strain>
    </source>
</reference>
<proteinExistence type="predicted"/>
<dbReference type="InterPro" id="IPR027417">
    <property type="entry name" value="P-loop_NTPase"/>
</dbReference>
<feature type="region of interest" description="Disordered" evidence="1">
    <location>
        <begin position="1"/>
        <end position="21"/>
    </location>
</feature>
<organism evidence="2 3">
    <name type="scientific">Conexibacter stalactiti</name>
    <dbReference type="NCBI Taxonomy" id="1940611"/>
    <lineage>
        <taxon>Bacteria</taxon>
        <taxon>Bacillati</taxon>
        <taxon>Actinomycetota</taxon>
        <taxon>Thermoleophilia</taxon>
        <taxon>Solirubrobacterales</taxon>
        <taxon>Conexibacteraceae</taxon>
        <taxon>Conexibacter</taxon>
    </lineage>
</organism>
<protein>
    <recommendedName>
        <fullName evidence="4">MinD-like ATPase involved in chromosome partitioning or flagellar assembly</fullName>
    </recommendedName>
</protein>
<keyword evidence="3" id="KW-1185">Reference proteome</keyword>
<accession>A0ABU4HKA6</accession>
<dbReference type="EMBL" id="JAWSTH010000002">
    <property type="protein sequence ID" value="MDW5592985.1"/>
    <property type="molecule type" value="Genomic_DNA"/>
</dbReference>
<evidence type="ECO:0000313" key="2">
    <source>
        <dbReference type="EMBL" id="MDW5592985.1"/>
    </source>
</evidence>
<sequence>MALPLRHDEPPSSPTPPLAFSRPDGPLVAVAGLCGGAGTSTIALLLAAAAAAESSVPVLLVETGGPTATLNVLAGGGSRRSLVDLARQLESGDHAAEEPFEVVGDGLRLIAGGAQFEREVGESALEMIFDDAKVAHGLTVVDCSSLTAAADLVALRRATHVVWSVPDTDLGAARAEAIFEALELPVVGRELLAVRHEAAGAPVPATRWTSLAQQRDCDVVLVPHVPAMFELPLDERLARTTIALDAFAGMLR</sequence>
<reference evidence="3" key="1">
    <citation type="submission" date="2023-07" db="EMBL/GenBank/DDBJ databases">
        <title>Conexibacter stalactiti sp. nov., isolated from stalactites in a lava cave and emended description of the genus Conexibacter.</title>
        <authorList>
            <person name="Lee S.D."/>
        </authorList>
    </citation>
    <scope>NUCLEOTIDE SEQUENCE [LARGE SCALE GENOMIC DNA]</scope>
    <source>
        <strain evidence="3">KCTC 39840</strain>
    </source>
</reference>
<dbReference type="SUPFAM" id="SSF52540">
    <property type="entry name" value="P-loop containing nucleoside triphosphate hydrolases"/>
    <property type="match status" value="1"/>
</dbReference>
<dbReference type="RefSeq" id="WP_318595245.1">
    <property type="nucleotide sequence ID" value="NZ_JAWSTH010000002.1"/>
</dbReference>
<evidence type="ECO:0000313" key="3">
    <source>
        <dbReference type="Proteomes" id="UP001284601"/>
    </source>
</evidence>
<comment type="caution">
    <text evidence="2">The sequence shown here is derived from an EMBL/GenBank/DDBJ whole genome shotgun (WGS) entry which is preliminary data.</text>
</comment>